<feature type="transmembrane region" description="Helical" evidence="1">
    <location>
        <begin position="228"/>
        <end position="245"/>
    </location>
</feature>
<keyword evidence="1" id="KW-0472">Membrane</keyword>
<dbReference type="Pfam" id="PF02517">
    <property type="entry name" value="Rce1-like"/>
    <property type="match status" value="1"/>
</dbReference>
<evidence type="ECO:0000256" key="1">
    <source>
        <dbReference type="SAM" id="Phobius"/>
    </source>
</evidence>
<feature type="domain" description="CAAX prenyl protease 2/Lysostaphin resistance protein A-like" evidence="2">
    <location>
        <begin position="172"/>
        <end position="263"/>
    </location>
</feature>
<dbReference type="GO" id="GO:0080120">
    <property type="term" value="P:CAAX-box protein maturation"/>
    <property type="evidence" value="ECO:0007669"/>
    <property type="project" value="UniProtKB-ARBA"/>
</dbReference>
<dbReference type="GO" id="GO:0006508">
    <property type="term" value="P:proteolysis"/>
    <property type="evidence" value="ECO:0007669"/>
    <property type="project" value="UniProtKB-KW"/>
</dbReference>
<comment type="caution">
    <text evidence="3">The sequence shown here is derived from an EMBL/GenBank/DDBJ whole genome shotgun (WGS) entry which is preliminary data.</text>
</comment>
<protein>
    <submittedName>
        <fullName evidence="3">CAAX amino terminal protease family protein</fullName>
    </submittedName>
</protein>
<dbReference type="Proteomes" id="UP000007832">
    <property type="component" value="Unassembled WGS sequence"/>
</dbReference>
<feature type="transmembrane region" description="Helical" evidence="1">
    <location>
        <begin position="252"/>
        <end position="272"/>
    </location>
</feature>
<feature type="transmembrane region" description="Helical" evidence="1">
    <location>
        <begin position="87"/>
        <end position="111"/>
    </location>
</feature>
<keyword evidence="3" id="KW-0378">Hydrolase</keyword>
<keyword evidence="3" id="KW-0645">Protease</keyword>
<dbReference type="STRING" id="1574624.GCA_001642025_01865"/>
<feature type="transmembrane region" description="Helical" evidence="1">
    <location>
        <begin position="204"/>
        <end position="222"/>
    </location>
</feature>
<proteinExistence type="predicted"/>
<feature type="transmembrane region" description="Helical" evidence="1">
    <location>
        <begin position="132"/>
        <end position="153"/>
    </location>
</feature>
<evidence type="ECO:0000313" key="3">
    <source>
        <dbReference type="EMBL" id="EGR96827.1"/>
    </source>
</evidence>
<evidence type="ECO:0000313" key="4">
    <source>
        <dbReference type="Proteomes" id="UP000007832"/>
    </source>
</evidence>
<organism evidence="3 4">
    <name type="scientific">[Propionibacterium] namnetense SK182B-JCVI</name>
    <dbReference type="NCBI Taxonomy" id="1051006"/>
    <lineage>
        <taxon>Bacteria</taxon>
        <taxon>Bacillati</taxon>
        <taxon>Actinomycetota</taxon>
        <taxon>Actinomycetes</taxon>
        <taxon>Propionibacteriales</taxon>
        <taxon>Propionibacteriaceae</taxon>
        <taxon>Cutibacterium</taxon>
    </lineage>
</organism>
<feature type="transmembrane region" description="Helical" evidence="1">
    <location>
        <begin position="34"/>
        <end position="54"/>
    </location>
</feature>
<dbReference type="eggNOG" id="COG1266">
    <property type="taxonomic scope" value="Bacteria"/>
</dbReference>
<keyword evidence="1" id="KW-0812">Transmembrane</keyword>
<name>F9NVY9_9ACTN</name>
<dbReference type="EMBL" id="AFUN01000034">
    <property type="protein sequence ID" value="EGR96827.1"/>
    <property type="molecule type" value="Genomic_DNA"/>
</dbReference>
<keyword evidence="1" id="KW-1133">Transmembrane helix</keyword>
<feature type="transmembrane region" description="Helical" evidence="1">
    <location>
        <begin position="173"/>
        <end position="197"/>
    </location>
</feature>
<accession>F9NVY9</accession>
<dbReference type="AlphaFoldDB" id="F9NVY9"/>
<gene>
    <name evidence="3" type="ORF">HMPREF1162_1720</name>
</gene>
<dbReference type="PATRIC" id="fig|1051006.4.peg.1340"/>
<reference evidence="3 4" key="1">
    <citation type="submission" date="2011-07" db="EMBL/GenBank/DDBJ databases">
        <title>Genome Sequence of Propionibacterium acnes SK182B-JCVI.</title>
        <authorList>
            <person name="Durkin A.S."/>
            <person name="Madupu R."/>
            <person name="Hostetler J."/>
            <person name="Radune D."/>
            <person name="Torralba M."/>
            <person name="Methe B."/>
            <person name="Sutton G."/>
            <person name="Strausberg R.L."/>
            <person name="Nelson K.E."/>
        </authorList>
    </citation>
    <scope>NUCLEOTIDE SEQUENCE [LARGE SCALE GENOMIC DNA]</scope>
    <source>
        <strain evidence="3 4">SK182B-JCVI</strain>
    </source>
</reference>
<evidence type="ECO:0000259" key="2">
    <source>
        <dbReference type="Pfam" id="PF02517"/>
    </source>
</evidence>
<dbReference type="InterPro" id="IPR003675">
    <property type="entry name" value="Rce1/LyrA-like_dom"/>
</dbReference>
<dbReference type="GO" id="GO:0004175">
    <property type="term" value="F:endopeptidase activity"/>
    <property type="evidence" value="ECO:0007669"/>
    <property type="project" value="UniProtKB-ARBA"/>
</dbReference>
<sequence length="279" mass="30983">MTMWNGTSTVGPRRCLDEKPRRGMARDRATDRRLLWETIFLLAVSLGQSAWYSILRMIERLTRGVPMGKQTSTLNSSVTPGRPWLDLLYQLSDIAFGVAPAMLAVLLLVQLRPPRQGVRHALGLEAPGWGRDVGAGAMLAVIIGIPGLAFYWAARALGFNTTVQAAELQHVWWTAPVLIGLAGMNAVLEETVIVGYLFTRWRQIGWSTTTIIVTSAIIRGTYHLYQGWGGFIGNIAMGLFLGWVFSRRRRLLPLITAHAFLDIVSFLGYAYLAGRVSWL</sequence>